<sequence>MTEFTTRDGCTIRYRDTGTGDQTLIVLPGWSQTAAMFDRMIEALGPGLRVVSYDHRNHGESGHIEGGARIASLAADFDELLDHLDIESAHVLGHSMGCSVIWSYIDRFGTDRVASTIFVDQPSVCALVPWLEQSEQAEVGAIMDFQGADDFAKALLGEGSDQARADFLTSMLTPDIPAEDYAWMLAENMKLQMPFGARLLIDHVTQDWRDVLPRIDVPTLVTGGAVSHVVPSSQEWITAQIPGARLVMFSREDGGGHFPFFEAPKPFAAVIEDFVLGTDTTKDQ</sequence>
<gene>
    <name evidence="2" type="ORF">ISG29_03560</name>
</gene>
<dbReference type="EMBL" id="JADIVZ010000001">
    <property type="protein sequence ID" value="MBF4160751.1"/>
    <property type="molecule type" value="Genomic_DNA"/>
</dbReference>
<dbReference type="InterPro" id="IPR000073">
    <property type="entry name" value="AB_hydrolase_1"/>
</dbReference>
<keyword evidence="2" id="KW-0378">Hydrolase</keyword>
<organism evidence="2 3">
    <name type="scientific">Nocardioides acrostichi</name>
    <dbReference type="NCBI Taxonomy" id="2784339"/>
    <lineage>
        <taxon>Bacteria</taxon>
        <taxon>Bacillati</taxon>
        <taxon>Actinomycetota</taxon>
        <taxon>Actinomycetes</taxon>
        <taxon>Propionibacteriales</taxon>
        <taxon>Nocardioidaceae</taxon>
        <taxon>Nocardioides</taxon>
    </lineage>
</organism>
<dbReference type="InterPro" id="IPR050228">
    <property type="entry name" value="Carboxylesterase_BioH"/>
</dbReference>
<dbReference type="AlphaFoldDB" id="A0A930UV49"/>
<dbReference type="PANTHER" id="PTHR43194">
    <property type="entry name" value="HYDROLASE ALPHA/BETA FOLD FAMILY"/>
    <property type="match status" value="1"/>
</dbReference>
<reference evidence="2" key="1">
    <citation type="submission" date="2020-11" db="EMBL/GenBank/DDBJ databases">
        <title>Nocardioides sp. CBS4Y-1, whole genome shotgun sequence.</title>
        <authorList>
            <person name="Tuo L."/>
        </authorList>
    </citation>
    <scope>NUCLEOTIDE SEQUENCE</scope>
    <source>
        <strain evidence="2">CBS4Y-1</strain>
    </source>
</reference>
<dbReference type="Proteomes" id="UP000656804">
    <property type="component" value="Unassembled WGS sequence"/>
</dbReference>
<protein>
    <submittedName>
        <fullName evidence="2">Alpha/beta hydrolase</fullName>
    </submittedName>
</protein>
<accession>A0A930UV49</accession>
<dbReference type="PANTHER" id="PTHR43194:SF2">
    <property type="entry name" value="PEROXISOMAL MEMBRANE PROTEIN LPX1"/>
    <property type="match status" value="1"/>
</dbReference>
<dbReference type="InterPro" id="IPR029058">
    <property type="entry name" value="AB_hydrolase_fold"/>
</dbReference>
<dbReference type="Pfam" id="PF00561">
    <property type="entry name" value="Abhydrolase_1"/>
    <property type="match status" value="1"/>
</dbReference>
<name>A0A930UV49_9ACTN</name>
<dbReference type="RefSeq" id="WP_194501932.1">
    <property type="nucleotide sequence ID" value="NZ_JADIVZ010000001.1"/>
</dbReference>
<evidence type="ECO:0000313" key="3">
    <source>
        <dbReference type="Proteomes" id="UP000656804"/>
    </source>
</evidence>
<proteinExistence type="predicted"/>
<dbReference type="Gene3D" id="3.40.50.1820">
    <property type="entry name" value="alpha/beta hydrolase"/>
    <property type="match status" value="1"/>
</dbReference>
<dbReference type="SUPFAM" id="SSF53474">
    <property type="entry name" value="alpha/beta-Hydrolases"/>
    <property type="match status" value="1"/>
</dbReference>
<dbReference type="GO" id="GO:0016787">
    <property type="term" value="F:hydrolase activity"/>
    <property type="evidence" value="ECO:0007669"/>
    <property type="project" value="UniProtKB-KW"/>
</dbReference>
<feature type="domain" description="AB hydrolase-1" evidence="1">
    <location>
        <begin position="23"/>
        <end position="264"/>
    </location>
</feature>
<evidence type="ECO:0000313" key="2">
    <source>
        <dbReference type="EMBL" id="MBF4160751.1"/>
    </source>
</evidence>
<evidence type="ECO:0000259" key="1">
    <source>
        <dbReference type="Pfam" id="PF00561"/>
    </source>
</evidence>
<keyword evidence="3" id="KW-1185">Reference proteome</keyword>
<comment type="caution">
    <text evidence="2">The sequence shown here is derived from an EMBL/GenBank/DDBJ whole genome shotgun (WGS) entry which is preliminary data.</text>
</comment>